<dbReference type="Proteomes" id="UP000024635">
    <property type="component" value="Unassembled WGS sequence"/>
</dbReference>
<dbReference type="AlphaFoldDB" id="A0A016S389"/>
<keyword evidence="2" id="KW-1185">Reference proteome</keyword>
<proteinExistence type="predicted"/>
<comment type="caution">
    <text evidence="1">The sequence shown here is derived from an EMBL/GenBank/DDBJ whole genome shotgun (WGS) entry which is preliminary data.</text>
</comment>
<protein>
    <submittedName>
        <fullName evidence="1">Uncharacterized protein</fullName>
    </submittedName>
</protein>
<gene>
    <name evidence="1" type="primary">Acey_s0305.g1961</name>
    <name evidence="1" type="ORF">Y032_0305g1961</name>
</gene>
<organism evidence="1 2">
    <name type="scientific">Ancylostoma ceylanicum</name>
    <dbReference type="NCBI Taxonomy" id="53326"/>
    <lineage>
        <taxon>Eukaryota</taxon>
        <taxon>Metazoa</taxon>
        <taxon>Ecdysozoa</taxon>
        <taxon>Nematoda</taxon>
        <taxon>Chromadorea</taxon>
        <taxon>Rhabditida</taxon>
        <taxon>Rhabditina</taxon>
        <taxon>Rhabditomorpha</taxon>
        <taxon>Strongyloidea</taxon>
        <taxon>Ancylostomatidae</taxon>
        <taxon>Ancylostomatinae</taxon>
        <taxon>Ancylostoma</taxon>
    </lineage>
</organism>
<evidence type="ECO:0000313" key="2">
    <source>
        <dbReference type="Proteomes" id="UP000024635"/>
    </source>
</evidence>
<sequence>MKPRIDARFVHKGNSIKNVNSLQRNVKLATVLVNLSCSREYHPCGLPHRTTYATRQTGCTPLLSSGELTTFFV</sequence>
<dbReference type="EMBL" id="JARK01001641">
    <property type="protein sequence ID" value="EYB85078.1"/>
    <property type="molecule type" value="Genomic_DNA"/>
</dbReference>
<name>A0A016S389_9BILA</name>
<reference evidence="2" key="1">
    <citation type="journal article" date="2015" name="Nat. Genet.">
        <title>The genome and transcriptome of the zoonotic hookworm Ancylostoma ceylanicum identify infection-specific gene families.</title>
        <authorList>
            <person name="Schwarz E.M."/>
            <person name="Hu Y."/>
            <person name="Antoshechkin I."/>
            <person name="Miller M.M."/>
            <person name="Sternberg P.W."/>
            <person name="Aroian R.V."/>
        </authorList>
    </citation>
    <scope>NUCLEOTIDE SEQUENCE</scope>
    <source>
        <strain evidence="2">HY135</strain>
    </source>
</reference>
<evidence type="ECO:0000313" key="1">
    <source>
        <dbReference type="EMBL" id="EYB85078.1"/>
    </source>
</evidence>
<accession>A0A016S389</accession>